<proteinExistence type="predicted"/>
<evidence type="ECO:0000259" key="1">
    <source>
        <dbReference type="Pfam" id="PF01402"/>
    </source>
</evidence>
<dbReference type="Gene3D" id="1.10.1220.10">
    <property type="entry name" value="Met repressor-like"/>
    <property type="match status" value="1"/>
</dbReference>
<organism evidence="2 3">
    <name type="scientific">Halosimplex pelagicum</name>
    <dbReference type="NCBI Taxonomy" id="869886"/>
    <lineage>
        <taxon>Archaea</taxon>
        <taxon>Methanobacteriati</taxon>
        <taxon>Methanobacteriota</taxon>
        <taxon>Stenosarchaea group</taxon>
        <taxon>Halobacteria</taxon>
        <taxon>Halobacteriales</taxon>
        <taxon>Haloarculaceae</taxon>
        <taxon>Halosimplex</taxon>
    </lineage>
</organism>
<feature type="domain" description="Ribbon-helix-helix protein CopG" evidence="1">
    <location>
        <begin position="5"/>
        <end position="42"/>
    </location>
</feature>
<evidence type="ECO:0000313" key="3">
    <source>
        <dbReference type="Proteomes" id="UP000509346"/>
    </source>
</evidence>
<dbReference type="GeneID" id="56084424"/>
<name>A0A7D5TEU5_9EURY</name>
<keyword evidence="3" id="KW-1185">Reference proteome</keyword>
<sequence length="100" mass="11329">MGTTRVNFRLPEELIEKADVAAEVSHKNRTEIVVEALRDYLDDIEDQEAFKEAVVELYLDDEIGFEALKEFVGRQDAESVRASKTLLDRGDELADDLADL</sequence>
<dbReference type="AlphaFoldDB" id="A0A7D5TEU5"/>
<dbReference type="GO" id="GO:0006355">
    <property type="term" value="P:regulation of DNA-templated transcription"/>
    <property type="evidence" value="ECO:0007669"/>
    <property type="project" value="InterPro"/>
</dbReference>
<dbReference type="InterPro" id="IPR002145">
    <property type="entry name" value="CopG"/>
</dbReference>
<dbReference type="CDD" id="cd22231">
    <property type="entry name" value="RHH_NikR_HicB-like"/>
    <property type="match status" value="1"/>
</dbReference>
<protein>
    <submittedName>
        <fullName evidence="2">Ribbon-helix-helix protein, CopG family</fullName>
    </submittedName>
</protein>
<dbReference type="SUPFAM" id="SSF47598">
    <property type="entry name" value="Ribbon-helix-helix"/>
    <property type="match status" value="1"/>
</dbReference>
<dbReference type="Pfam" id="PF01402">
    <property type="entry name" value="RHH_1"/>
    <property type="match status" value="1"/>
</dbReference>
<dbReference type="Proteomes" id="UP000509346">
    <property type="component" value="Chromosome"/>
</dbReference>
<evidence type="ECO:0000313" key="2">
    <source>
        <dbReference type="EMBL" id="QLH85029.1"/>
    </source>
</evidence>
<dbReference type="RefSeq" id="WP_179923053.1">
    <property type="nucleotide sequence ID" value="NZ_CP058909.1"/>
</dbReference>
<dbReference type="OrthoDB" id="330467at2157"/>
<dbReference type="KEGG" id="hpel:HZS54_17505"/>
<accession>A0A7D5TEU5</accession>
<dbReference type="InterPro" id="IPR013321">
    <property type="entry name" value="Arc_rbn_hlx_hlx"/>
</dbReference>
<gene>
    <name evidence="2" type="ORF">HZS54_17505</name>
</gene>
<dbReference type="InterPro" id="IPR010985">
    <property type="entry name" value="Ribbon_hlx_hlx"/>
</dbReference>
<dbReference type="EMBL" id="CP058909">
    <property type="protein sequence ID" value="QLH85029.1"/>
    <property type="molecule type" value="Genomic_DNA"/>
</dbReference>
<reference evidence="2 3" key="1">
    <citation type="submission" date="2020-07" db="EMBL/GenBank/DDBJ databases">
        <title>Halosimplex litoreum sp. nov. and Halosimplex rubrum sp. nov., isolated from different salt environments.</title>
        <authorList>
            <person name="Cui H."/>
        </authorList>
    </citation>
    <scope>NUCLEOTIDE SEQUENCE [LARGE SCALE GENOMIC DNA]</scope>
    <source>
        <strain evidence="2 3">R2</strain>
    </source>
</reference>